<proteinExistence type="predicted"/>
<reference evidence="3 4" key="1">
    <citation type="submission" date="2019-03" db="EMBL/GenBank/DDBJ databases">
        <title>Genomic Encyclopedia of Type Strains, Phase IV (KMG-IV): sequencing the most valuable type-strain genomes for metagenomic binning, comparative biology and taxonomic classification.</title>
        <authorList>
            <person name="Goeker M."/>
        </authorList>
    </citation>
    <scope>NUCLEOTIDE SEQUENCE [LARGE SCALE GENOMIC DNA]</scope>
    <source>
        <strain evidence="3 4">DSM 21667</strain>
    </source>
</reference>
<dbReference type="RefSeq" id="WP_208113635.1">
    <property type="nucleotide sequence ID" value="NZ_SNZH01000011.1"/>
</dbReference>
<feature type="compositionally biased region" description="Gly residues" evidence="1">
    <location>
        <begin position="291"/>
        <end position="301"/>
    </location>
</feature>
<feature type="compositionally biased region" description="Basic and acidic residues" evidence="1">
    <location>
        <begin position="198"/>
        <end position="207"/>
    </location>
</feature>
<feature type="signal peptide" evidence="2">
    <location>
        <begin position="1"/>
        <end position="23"/>
    </location>
</feature>
<protein>
    <recommendedName>
        <fullName evidence="5">YXWGXW repeat-containing protein</fullName>
    </recommendedName>
</protein>
<dbReference type="AlphaFoldDB" id="A0A4R6YSG4"/>
<organism evidence="3 4">
    <name type="scientific">Tahibacter aquaticus</name>
    <dbReference type="NCBI Taxonomy" id="520092"/>
    <lineage>
        <taxon>Bacteria</taxon>
        <taxon>Pseudomonadati</taxon>
        <taxon>Pseudomonadota</taxon>
        <taxon>Gammaproteobacteria</taxon>
        <taxon>Lysobacterales</taxon>
        <taxon>Rhodanobacteraceae</taxon>
        <taxon>Tahibacter</taxon>
    </lineage>
</organism>
<accession>A0A4R6YSG4</accession>
<evidence type="ECO:0000313" key="4">
    <source>
        <dbReference type="Proteomes" id="UP000295293"/>
    </source>
</evidence>
<feature type="chain" id="PRO_5020759111" description="YXWGXW repeat-containing protein" evidence="2">
    <location>
        <begin position="24"/>
        <end position="301"/>
    </location>
</feature>
<keyword evidence="4" id="KW-1185">Reference proteome</keyword>
<evidence type="ECO:0000313" key="3">
    <source>
        <dbReference type="EMBL" id="TDR41191.1"/>
    </source>
</evidence>
<comment type="caution">
    <text evidence="3">The sequence shown here is derived from an EMBL/GenBank/DDBJ whole genome shotgun (WGS) entry which is preliminary data.</text>
</comment>
<feature type="compositionally biased region" description="Low complexity" evidence="1">
    <location>
        <begin position="274"/>
        <end position="290"/>
    </location>
</feature>
<dbReference type="PROSITE" id="PS51257">
    <property type="entry name" value="PROKAR_LIPOPROTEIN"/>
    <property type="match status" value="1"/>
</dbReference>
<evidence type="ECO:0000256" key="2">
    <source>
        <dbReference type="SAM" id="SignalP"/>
    </source>
</evidence>
<feature type="compositionally biased region" description="Basic and acidic residues" evidence="1">
    <location>
        <begin position="166"/>
        <end position="177"/>
    </location>
</feature>
<keyword evidence="2" id="KW-0732">Signal</keyword>
<feature type="region of interest" description="Disordered" evidence="1">
    <location>
        <begin position="149"/>
        <end position="301"/>
    </location>
</feature>
<dbReference type="EMBL" id="SNZH01000011">
    <property type="protein sequence ID" value="TDR41191.1"/>
    <property type="molecule type" value="Genomic_DNA"/>
</dbReference>
<evidence type="ECO:0000256" key="1">
    <source>
        <dbReference type="SAM" id="MobiDB-lite"/>
    </source>
</evidence>
<dbReference type="Proteomes" id="UP000295293">
    <property type="component" value="Unassembled WGS sequence"/>
</dbReference>
<name>A0A4R6YSG4_9GAMM</name>
<sequence length="301" mass="33152">MRRALIALTAALALAGCASTSYYRDGSADYYYERDYAPSSYGYLSYGYGSGFGGYGFYDPFWAPHGFYGGWSPYGYGSYYAGWNYSPWYDVWWGGNFYDWSHWQRQQEARNRVANVRGENAAIAAMRREMPPGSRDSAAALAGPGRLAAPLNSDGGRLRGPNRWGGADETRQLRTDAVDPYYGVPRQRRGESAPMRESQWRQGERPQRFQPGVNGAGIPERDSRPIRTGPAFRDAQFGGQAPGRAPTSGRAPAPVREFAPQPIRSAPSAPSFDRAPSFSPRSVPSSAPVRDGGGGRSEQRR</sequence>
<gene>
    <name evidence="3" type="ORF">DFR29_111103</name>
</gene>
<evidence type="ECO:0008006" key="5">
    <source>
        <dbReference type="Google" id="ProtNLM"/>
    </source>
</evidence>